<keyword evidence="1" id="KW-0472">Membrane</keyword>
<dbReference type="SUPFAM" id="SSF49503">
    <property type="entry name" value="Cupredoxins"/>
    <property type="match status" value="1"/>
</dbReference>
<evidence type="ECO:0000259" key="2">
    <source>
        <dbReference type="Pfam" id="PF13473"/>
    </source>
</evidence>
<feature type="transmembrane region" description="Helical" evidence="1">
    <location>
        <begin position="12"/>
        <end position="30"/>
    </location>
</feature>
<keyword evidence="1" id="KW-1133">Transmembrane helix</keyword>
<dbReference type="RefSeq" id="WP_371754282.1">
    <property type="nucleotide sequence ID" value="NZ_JAYJLD010000014.1"/>
</dbReference>
<keyword evidence="4" id="KW-1185">Reference proteome</keyword>
<name>A0ABU5ZI31_9BACL</name>
<dbReference type="Proteomes" id="UP001310386">
    <property type="component" value="Unassembled WGS sequence"/>
</dbReference>
<dbReference type="Pfam" id="PF13473">
    <property type="entry name" value="Cupredoxin_1"/>
    <property type="match status" value="1"/>
</dbReference>
<dbReference type="InterPro" id="IPR028096">
    <property type="entry name" value="EfeO_Cupredoxin"/>
</dbReference>
<comment type="caution">
    <text evidence="3">The sequence shown here is derived from an EMBL/GenBank/DDBJ whole genome shotgun (WGS) entry which is preliminary data.</text>
</comment>
<keyword evidence="1" id="KW-0812">Transmembrane</keyword>
<gene>
    <name evidence="3" type="ORF">VF724_10865</name>
</gene>
<dbReference type="EMBL" id="JAYJLD010000014">
    <property type="protein sequence ID" value="MEB3102163.1"/>
    <property type="molecule type" value="Genomic_DNA"/>
</dbReference>
<sequence>MSKIIIIQRKHLLMIATIVLIMIIFLEYAAREKGVPANTQVTGARMIHMVAGKFESVTKDGKIIEAYRWDPGTIPVKEGELVKLSIYGINGESHPFVIEGLNVKGEVKKGQETVVTFTASKKGIYRMICFAHPDIAHNGPMIAYIVVN</sequence>
<reference evidence="3" key="1">
    <citation type="submission" date="2023-12" db="EMBL/GenBank/DDBJ databases">
        <title>Fervidustalea candida gen. nov., sp. nov., a novel member of the family Paenibacillaceae isolated from a geothermal area.</title>
        <authorList>
            <person name="Li W.-J."/>
            <person name="Jiao J.-Y."/>
            <person name="Chen Y."/>
        </authorList>
    </citation>
    <scope>NUCLEOTIDE SEQUENCE</scope>
    <source>
        <strain evidence="3">SYSU GA230002</strain>
    </source>
</reference>
<accession>A0ABU5ZI31</accession>
<dbReference type="InterPro" id="IPR008972">
    <property type="entry name" value="Cupredoxin"/>
</dbReference>
<evidence type="ECO:0000313" key="4">
    <source>
        <dbReference type="Proteomes" id="UP001310386"/>
    </source>
</evidence>
<evidence type="ECO:0000313" key="3">
    <source>
        <dbReference type="EMBL" id="MEB3102163.1"/>
    </source>
</evidence>
<dbReference type="Gene3D" id="2.60.40.420">
    <property type="entry name" value="Cupredoxins - blue copper proteins"/>
    <property type="match status" value="1"/>
</dbReference>
<organism evidence="3 4">
    <name type="scientific">Ferviditalea candida</name>
    <dbReference type="NCBI Taxonomy" id="3108399"/>
    <lineage>
        <taxon>Bacteria</taxon>
        <taxon>Bacillati</taxon>
        <taxon>Bacillota</taxon>
        <taxon>Bacilli</taxon>
        <taxon>Bacillales</taxon>
        <taxon>Paenibacillaceae</taxon>
        <taxon>Ferviditalea</taxon>
    </lineage>
</organism>
<feature type="domain" description="EfeO-type cupredoxin-like" evidence="2">
    <location>
        <begin position="67"/>
        <end position="137"/>
    </location>
</feature>
<evidence type="ECO:0000256" key="1">
    <source>
        <dbReference type="SAM" id="Phobius"/>
    </source>
</evidence>
<protein>
    <submittedName>
        <fullName evidence="3">Cupredoxin domain-containing protein</fullName>
    </submittedName>
</protein>
<proteinExistence type="predicted"/>